<dbReference type="Gene3D" id="3.80.10.10">
    <property type="entry name" value="Ribonuclease Inhibitor"/>
    <property type="match status" value="1"/>
</dbReference>
<reference evidence="1" key="2">
    <citation type="journal article" date="2023" name="Proc. Natl. Acad. Sci. U.S.A.">
        <title>A global phylogenomic analysis of the shiitake genus Lentinula.</title>
        <authorList>
            <person name="Sierra-Patev S."/>
            <person name="Min B."/>
            <person name="Naranjo-Ortiz M."/>
            <person name="Looney B."/>
            <person name="Konkel Z."/>
            <person name="Slot J.C."/>
            <person name="Sakamoto Y."/>
            <person name="Steenwyk J.L."/>
            <person name="Rokas A."/>
            <person name="Carro J."/>
            <person name="Camarero S."/>
            <person name="Ferreira P."/>
            <person name="Molpeceres G."/>
            <person name="Ruiz-Duenas F.J."/>
            <person name="Serrano A."/>
            <person name="Henrissat B."/>
            <person name="Drula E."/>
            <person name="Hughes K.W."/>
            <person name="Mata J.L."/>
            <person name="Ishikawa N.K."/>
            <person name="Vargas-Isla R."/>
            <person name="Ushijima S."/>
            <person name="Smith C.A."/>
            <person name="Donoghue J."/>
            <person name="Ahrendt S."/>
            <person name="Andreopoulos W."/>
            <person name="He G."/>
            <person name="LaButti K."/>
            <person name="Lipzen A."/>
            <person name="Ng V."/>
            <person name="Riley R."/>
            <person name="Sandor L."/>
            <person name="Barry K."/>
            <person name="Martinez A.T."/>
            <person name="Xiao Y."/>
            <person name="Gibbons J.G."/>
            <person name="Terashima K."/>
            <person name="Grigoriev I.V."/>
            <person name="Hibbett D."/>
        </authorList>
    </citation>
    <scope>NUCLEOTIDE SEQUENCE</scope>
    <source>
        <strain evidence="1">Sp2 HRB7682 ss15</strain>
    </source>
</reference>
<dbReference type="AlphaFoldDB" id="A0A9W9AKW2"/>
<dbReference type="SUPFAM" id="SSF81383">
    <property type="entry name" value="F-box domain"/>
    <property type="match status" value="1"/>
</dbReference>
<dbReference type="EMBL" id="JANVFS010000012">
    <property type="protein sequence ID" value="KAJ4484194.1"/>
    <property type="molecule type" value="Genomic_DNA"/>
</dbReference>
<dbReference type="Proteomes" id="UP001150238">
    <property type="component" value="Unassembled WGS sequence"/>
</dbReference>
<evidence type="ECO:0000313" key="1">
    <source>
        <dbReference type="EMBL" id="KAJ4484194.1"/>
    </source>
</evidence>
<dbReference type="InterPro" id="IPR036047">
    <property type="entry name" value="F-box-like_dom_sf"/>
</dbReference>
<evidence type="ECO:0000313" key="2">
    <source>
        <dbReference type="Proteomes" id="UP001150238"/>
    </source>
</evidence>
<reference evidence="1" key="1">
    <citation type="submission" date="2022-08" db="EMBL/GenBank/DDBJ databases">
        <authorList>
            <consortium name="DOE Joint Genome Institute"/>
            <person name="Min B."/>
            <person name="Riley R."/>
            <person name="Sierra-Patev S."/>
            <person name="Naranjo-Ortiz M."/>
            <person name="Looney B."/>
            <person name="Konkel Z."/>
            <person name="Slot J.C."/>
            <person name="Sakamoto Y."/>
            <person name="Steenwyk J.L."/>
            <person name="Rokas A."/>
            <person name="Carro J."/>
            <person name="Camarero S."/>
            <person name="Ferreira P."/>
            <person name="Molpeceres G."/>
            <person name="Ruiz-Duenas F.J."/>
            <person name="Serrano A."/>
            <person name="Henrissat B."/>
            <person name="Drula E."/>
            <person name="Hughes K.W."/>
            <person name="Mata J.L."/>
            <person name="Ishikawa N.K."/>
            <person name="Vargas-Isla R."/>
            <person name="Ushijima S."/>
            <person name="Smith C.A."/>
            <person name="Ahrendt S."/>
            <person name="Andreopoulos W."/>
            <person name="He G."/>
            <person name="Labutti K."/>
            <person name="Lipzen A."/>
            <person name="Ng V."/>
            <person name="Sandor L."/>
            <person name="Barry K."/>
            <person name="Martinez A.T."/>
            <person name="Xiao Y."/>
            <person name="Gibbons J.G."/>
            <person name="Terashima K."/>
            <person name="Hibbett D.S."/>
            <person name="Grigoriev I.V."/>
        </authorList>
    </citation>
    <scope>NUCLEOTIDE SEQUENCE</scope>
    <source>
        <strain evidence="1">Sp2 HRB7682 ss15</strain>
    </source>
</reference>
<organism evidence="1 2">
    <name type="scientific">Lentinula lateritia</name>
    <dbReference type="NCBI Taxonomy" id="40482"/>
    <lineage>
        <taxon>Eukaryota</taxon>
        <taxon>Fungi</taxon>
        <taxon>Dikarya</taxon>
        <taxon>Basidiomycota</taxon>
        <taxon>Agaricomycotina</taxon>
        <taxon>Agaricomycetes</taxon>
        <taxon>Agaricomycetidae</taxon>
        <taxon>Agaricales</taxon>
        <taxon>Marasmiineae</taxon>
        <taxon>Omphalotaceae</taxon>
        <taxon>Lentinula</taxon>
    </lineage>
</organism>
<dbReference type="SUPFAM" id="SSF52047">
    <property type="entry name" value="RNI-like"/>
    <property type="match status" value="1"/>
</dbReference>
<comment type="caution">
    <text evidence="1">The sequence shown here is derived from an EMBL/GenBank/DDBJ whole genome shotgun (WGS) entry which is preliminary data.</text>
</comment>
<gene>
    <name evidence="1" type="ORF">C8J55DRAFT_559336</name>
</gene>
<dbReference type="InterPro" id="IPR032675">
    <property type="entry name" value="LRR_dom_sf"/>
</dbReference>
<accession>A0A9W9AKW2</accession>
<protein>
    <recommendedName>
        <fullName evidence="3">F-box domain-containing protein</fullName>
    </recommendedName>
</protein>
<proteinExistence type="predicted"/>
<evidence type="ECO:0008006" key="3">
    <source>
        <dbReference type="Google" id="ProtNLM"/>
    </source>
</evidence>
<name>A0A9W9AKW2_9AGAR</name>
<sequence>MPIFPLEILHRISYFCDPPTNAITAVVCKGWSDESLNRLWYQVDDLEQLLSLFGELRAYSRPYQEGHYYLYRDGRPTHKGWLRFQTIYQHRIRILGPITDQDSYLEPLAALAMLRSSGPLLPRLHTLIWENCAFEETRNDERCLMFLNESVRTFKIAGDPADDTIIDGLETLFSCTSARMPKLTSLEVDFPPLDEYQLPLLDLVRSLPDLTELIIPPFPDLTVILQGLSNLGRSSRLSHLGIASSKAADSDEPGEVTIIDLSGVESHGFSQLRMLHIHATYDAASQIFLQTWPLTEVSIHCHTPASNIATAELVSRIASSCPNLEELTLSFFDMSIETLITLEDAPPQLVTISDLEPLLRCAKISLFHLDTIWPLSLSDTDIQRLARSWPSLRYLSLTPVPGFLVPERVDKVSLRSLLHLAKSCPKLCDLHLLFDNQDVQLDDLLQELRIKGILQFKRLLNFGVGFSPIHDWLGVATLLSKILPPSVPLLWGCGPDEWIDTDHISPDIKSSWDHRWKRVGSFLAGEHAIAIVSDDSSEE</sequence>